<sequence>MGTFSVRGARSLALVLVALLLVNGDAASTHRGFQDTEASKLLWQDWANMTADTDANELLLRGMLWANNETDPVYAPIARRMKAVGATYGNARWWLSWRCPRRERNGTLSRIARRCYVRGLRSLEKEALLKSRPPPQETPEQEARRRVWSS</sequence>
<keyword evidence="2" id="KW-0732">Signal</keyword>
<feature type="compositionally biased region" description="Basic and acidic residues" evidence="1">
    <location>
        <begin position="141"/>
        <end position="150"/>
    </location>
</feature>
<keyword evidence="4" id="KW-1185">Reference proteome</keyword>
<feature type="signal peptide" evidence="2">
    <location>
        <begin position="1"/>
        <end position="26"/>
    </location>
</feature>
<reference evidence="3" key="1">
    <citation type="submission" date="2020-05" db="EMBL/GenBank/DDBJ databases">
        <title>WGS assembly of Panicum virgatum.</title>
        <authorList>
            <person name="Lovell J.T."/>
            <person name="Jenkins J."/>
            <person name="Shu S."/>
            <person name="Juenger T.E."/>
            <person name="Schmutz J."/>
        </authorList>
    </citation>
    <scope>NUCLEOTIDE SEQUENCE</scope>
    <source>
        <strain evidence="3">AP13</strain>
    </source>
</reference>
<evidence type="ECO:0000256" key="2">
    <source>
        <dbReference type="SAM" id="SignalP"/>
    </source>
</evidence>
<dbReference type="AlphaFoldDB" id="A0A8T0S774"/>
<feature type="region of interest" description="Disordered" evidence="1">
    <location>
        <begin position="127"/>
        <end position="150"/>
    </location>
</feature>
<evidence type="ECO:0000256" key="1">
    <source>
        <dbReference type="SAM" id="MobiDB-lite"/>
    </source>
</evidence>
<dbReference type="EMBL" id="CM029046">
    <property type="protein sequence ID" value="KAG2592359.1"/>
    <property type="molecule type" value="Genomic_DNA"/>
</dbReference>
<name>A0A8T0S774_PANVG</name>
<accession>A0A8T0S774</accession>
<protein>
    <submittedName>
        <fullName evidence="3">Uncharacterized protein</fullName>
    </submittedName>
</protein>
<organism evidence="3 4">
    <name type="scientific">Panicum virgatum</name>
    <name type="common">Blackwell switchgrass</name>
    <dbReference type="NCBI Taxonomy" id="38727"/>
    <lineage>
        <taxon>Eukaryota</taxon>
        <taxon>Viridiplantae</taxon>
        <taxon>Streptophyta</taxon>
        <taxon>Embryophyta</taxon>
        <taxon>Tracheophyta</taxon>
        <taxon>Spermatophyta</taxon>
        <taxon>Magnoliopsida</taxon>
        <taxon>Liliopsida</taxon>
        <taxon>Poales</taxon>
        <taxon>Poaceae</taxon>
        <taxon>PACMAD clade</taxon>
        <taxon>Panicoideae</taxon>
        <taxon>Panicodae</taxon>
        <taxon>Paniceae</taxon>
        <taxon>Panicinae</taxon>
        <taxon>Panicum</taxon>
        <taxon>Panicum sect. Hiantes</taxon>
    </lineage>
</organism>
<comment type="caution">
    <text evidence="3">The sequence shown here is derived from an EMBL/GenBank/DDBJ whole genome shotgun (WGS) entry which is preliminary data.</text>
</comment>
<feature type="chain" id="PRO_5035864543" evidence="2">
    <location>
        <begin position="27"/>
        <end position="150"/>
    </location>
</feature>
<dbReference type="Proteomes" id="UP000823388">
    <property type="component" value="Chromosome 5N"/>
</dbReference>
<gene>
    <name evidence="3" type="ORF">PVAP13_5NG541900</name>
</gene>
<evidence type="ECO:0000313" key="4">
    <source>
        <dbReference type="Proteomes" id="UP000823388"/>
    </source>
</evidence>
<proteinExistence type="predicted"/>
<evidence type="ECO:0000313" key="3">
    <source>
        <dbReference type="EMBL" id="KAG2592359.1"/>
    </source>
</evidence>